<comment type="caution">
    <text evidence="1">The sequence shown here is derived from an EMBL/GenBank/DDBJ whole genome shotgun (WGS) entry which is preliminary data.</text>
</comment>
<dbReference type="Gene3D" id="3.40.50.1000">
    <property type="entry name" value="HAD superfamily/HAD-like"/>
    <property type="match status" value="1"/>
</dbReference>
<dbReference type="SUPFAM" id="SSF56784">
    <property type="entry name" value="HAD-like"/>
    <property type="match status" value="1"/>
</dbReference>
<dbReference type="Gene3D" id="1.10.150.240">
    <property type="entry name" value="Putative phosphatase, domain 2"/>
    <property type="match status" value="1"/>
</dbReference>
<dbReference type="InterPro" id="IPR036412">
    <property type="entry name" value="HAD-like_sf"/>
</dbReference>
<dbReference type="NCBIfam" id="TIGR01509">
    <property type="entry name" value="HAD-SF-IA-v3"/>
    <property type="match status" value="1"/>
</dbReference>
<dbReference type="PANTHER" id="PTHR43434:SF19">
    <property type="entry name" value="PHOSPHONOACETALDEHYDE HYDROLASE"/>
    <property type="match status" value="1"/>
</dbReference>
<sequence>MADEGNLKLVMFDLAGTTVDDTIEGVPLVTVAMRDAFENHGYKIDPETVNKYRGLEKKDAIRSILNNELSPSPAIDVEVVFKDFKNVLQKHLSSIKNEIPGTSDVFVKLKTSGVKIAVGSGFPHSVVESIVSTLQWENLVDYLCSAEKAGHGRPHPAMIHTAMKFFDITDPRTVVKVGDTKADVEEGKNAGCWTVAVLTGTQSLECIKESCPDFIINSVADLPDLLSNKKFQL</sequence>
<organism evidence="1 2">
    <name type="scientific">Porites lobata</name>
    <dbReference type="NCBI Taxonomy" id="104759"/>
    <lineage>
        <taxon>Eukaryota</taxon>
        <taxon>Metazoa</taxon>
        <taxon>Cnidaria</taxon>
        <taxon>Anthozoa</taxon>
        <taxon>Hexacorallia</taxon>
        <taxon>Scleractinia</taxon>
        <taxon>Fungiina</taxon>
        <taxon>Poritidae</taxon>
        <taxon>Porites</taxon>
    </lineage>
</organism>
<reference evidence="1 2" key="1">
    <citation type="submission" date="2022-05" db="EMBL/GenBank/DDBJ databases">
        <authorList>
            <consortium name="Genoscope - CEA"/>
            <person name="William W."/>
        </authorList>
    </citation>
    <scope>NUCLEOTIDE SEQUENCE [LARGE SCALE GENOMIC DNA]</scope>
</reference>
<dbReference type="Pfam" id="PF13419">
    <property type="entry name" value="HAD_2"/>
    <property type="match status" value="1"/>
</dbReference>
<evidence type="ECO:0000313" key="1">
    <source>
        <dbReference type="EMBL" id="CAH3038130.1"/>
    </source>
</evidence>
<dbReference type="InterPro" id="IPR006439">
    <property type="entry name" value="HAD-SF_hydro_IA"/>
</dbReference>
<evidence type="ECO:0000313" key="2">
    <source>
        <dbReference type="Proteomes" id="UP001159405"/>
    </source>
</evidence>
<dbReference type="Proteomes" id="UP001159405">
    <property type="component" value="Unassembled WGS sequence"/>
</dbReference>
<accession>A0ABN8MXB8</accession>
<proteinExistence type="predicted"/>
<dbReference type="InterPro" id="IPR041492">
    <property type="entry name" value="HAD_2"/>
</dbReference>
<dbReference type="PANTHER" id="PTHR43434">
    <property type="entry name" value="PHOSPHOGLYCOLATE PHOSPHATASE"/>
    <property type="match status" value="1"/>
</dbReference>
<dbReference type="SFLD" id="SFLDG01129">
    <property type="entry name" value="C1.5:_HAD__Beta-PGM__Phosphata"/>
    <property type="match status" value="1"/>
</dbReference>
<gene>
    <name evidence="1" type="ORF">PLOB_00039664</name>
</gene>
<name>A0ABN8MXB8_9CNID</name>
<dbReference type="EMBL" id="CALNXK010000006">
    <property type="protein sequence ID" value="CAH3038130.1"/>
    <property type="molecule type" value="Genomic_DNA"/>
</dbReference>
<dbReference type="SFLD" id="SFLDS00003">
    <property type="entry name" value="Haloacid_Dehalogenase"/>
    <property type="match status" value="1"/>
</dbReference>
<keyword evidence="2" id="KW-1185">Reference proteome</keyword>
<evidence type="ECO:0008006" key="3">
    <source>
        <dbReference type="Google" id="ProtNLM"/>
    </source>
</evidence>
<dbReference type="InterPro" id="IPR023198">
    <property type="entry name" value="PGP-like_dom2"/>
</dbReference>
<dbReference type="InterPro" id="IPR050155">
    <property type="entry name" value="HAD-like_hydrolase_sf"/>
</dbReference>
<protein>
    <recommendedName>
        <fullName evidence="3">Phosphonoacetaldehyde hydrolase</fullName>
    </recommendedName>
</protein>
<dbReference type="InterPro" id="IPR023214">
    <property type="entry name" value="HAD_sf"/>
</dbReference>
<dbReference type="SFLD" id="SFLDG01135">
    <property type="entry name" value="C1.5.6:_HAD__Beta-PGM__Phospha"/>
    <property type="match status" value="1"/>
</dbReference>